<dbReference type="AlphaFoldDB" id="A0AA51MIW5"/>
<organism evidence="4">
    <name type="scientific">Thiothrix subterranea</name>
    <dbReference type="NCBI Taxonomy" id="2735563"/>
    <lineage>
        <taxon>Bacteria</taxon>
        <taxon>Pseudomonadati</taxon>
        <taxon>Pseudomonadota</taxon>
        <taxon>Gammaproteobacteria</taxon>
        <taxon>Thiotrichales</taxon>
        <taxon>Thiotrichaceae</taxon>
        <taxon>Thiothrix</taxon>
    </lineage>
</organism>
<dbReference type="Proteomes" id="UP001223336">
    <property type="component" value="Unassembled WGS sequence"/>
</dbReference>
<reference evidence="4 5" key="1">
    <citation type="submission" date="2023-08" db="EMBL/GenBank/DDBJ databases">
        <title>New molecular markers tilS and rpoB for phylogenetic and monitoring studies of the genus Thiothrix biodiversity.</title>
        <authorList>
            <person name="Ravin N.V."/>
            <person name="Smolyakov D."/>
            <person name="Markov N.D."/>
            <person name="Beletsky A.V."/>
            <person name="Mardanov A.V."/>
            <person name="Rudenko T.S."/>
            <person name="Grabovich M.Y."/>
        </authorList>
    </citation>
    <scope>NUCLEOTIDE SEQUENCE</scope>
    <source>
        <strain evidence="4">DNT52</strain>
        <strain evidence="3 5">H33</strain>
        <plasmid evidence="4">pThsubDNT52_1</plasmid>
    </source>
</reference>
<dbReference type="EMBL" id="CP133216">
    <property type="protein sequence ID" value="WML84808.1"/>
    <property type="molecule type" value="Genomic_DNA"/>
</dbReference>
<protein>
    <submittedName>
        <fullName evidence="4">Uncharacterized protein</fullName>
    </submittedName>
</protein>
<evidence type="ECO:0000256" key="2">
    <source>
        <dbReference type="SAM" id="Phobius"/>
    </source>
</evidence>
<feature type="region of interest" description="Disordered" evidence="1">
    <location>
        <begin position="324"/>
        <end position="347"/>
    </location>
</feature>
<keyword evidence="4" id="KW-0614">Plasmid</keyword>
<keyword evidence="2" id="KW-0812">Transmembrane</keyword>
<keyword evidence="2" id="KW-1133">Transmembrane helix</keyword>
<evidence type="ECO:0000313" key="3">
    <source>
        <dbReference type="EMBL" id="MDQ5768655.1"/>
    </source>
</evidence>
<proteinExistence type="predicted"/>
<evidence type="ECO:0000313" key="4">
    <source>
        <dbReference type="EMBL" id="WML84808.1"/>
    </source>
</evidence>
<keyword evidence="5" id="KW-1185">Reference proteome</keyword>
<evidence type="ECO:0000256" key="1">
    <source>
        <dbReference type="SAM" id="MobiDB-lite"/>
    </source>
</evidence>
<evidence type="ECO:0000313" key="5">
    <source>
        <dbReference type="Proteomes" id="UP001223336"/>
    </source>
</evidence>
<dbReference type="EMBL" id="JAVFKN010000010">
    <property type="protein sequence ID" value="MDQ5768655.1"/>
    <property type="molecule type" value="Genomic_DNA"/>
</dbReference>
<geneLocation type="plasmid" evidence="4">
    <name>pThsubDNT52_1</name>
</geneLocation>
<keyword evidence="2" id="KW-0472">Membrane</keyword>
<sequence length="530" mass="56211">MITLEKLDTLRGKPEELKDMKSVRQLVDDLTKANWLLWLAGVAAFLASAMFVVKYFVGGDLTPSVWTGEQWANAWLGLGITLVVTFGQGLLYASGYKGPAALVAVCIVVFFGLFSEVSQSMEREDATVRHRSENSPVFQTALGSIGKLTDKAAAPSPAQQALAAAQGEVHRWEAEQQKKAQCHTCSEYSTRTIGSKLAEAQGRVAAAREQIAAYQTSNASALSTAIAQAKALEYDEDKHYGMIRLLKHMFSVEGIVASFLFSVVVIGTFEYIFHFIGTYVGNHRKALQLLGLNADGSPFEPAPSLPALPSSAMPMPSPTLPVATGTGGTGQPAVSGTGAGTASGAGVRPLPGMIPADHFARDWLRMDYSTTNPTCPMPGFAPPVPPVPPGVVGSLSSLTGKVKNRDQGGQRTGTQHPGTAGAKQVTGKYLTGKAGEGNEVQVAESVYLTLCKLVRGGQLRPSRPGLKKALQKMQVGSNQVERQAMADLILRHMEQDGVVYRNPAYTGPSCGLGEFLPVLEVKQAALALAG</sequence>
<gene>
    <name evidence="3" type="ORF">RCC75_08960</name>
    <name evidence="4" type="ORF">RCG00_00560</name>
</gene>
<feature type="transmembrane region" description="Helical" evidence="2">
    <location>
        <begin position="99"/>
        <end position="117"/>
    </location>
</feature>
<name>A0AA51MIW5_9GAMM</name>
<dbReference type="RefSeq" id="WP_308134625.1">
    <property type="nucleotide sequence ID" value="NZ_CP133216.1"/>
</dbReference>
<feature type="transmembrane region" description="Helical" evidence="2">
    <location>
        <begin position="35"/>
        <end position="53"/>
    </location>
</feature>
<accession>A0AA51MIW5</accession>
<feature type="region of interest" description="Disordered" evidence="1">
    <location>
        <begin position="402"/>
        <end position="424"/>
    </location>
</feature>
<feature type="transmembrane region" description="Helical" evidence="2">
    <location>
        <begin position="250"/>
        <end position="273"/>
    </location>
</feature>
<feature type="transmembrane region" description="Helical" evidence="2">
    <location>
        <begin position="74"/>
        <end position="93"/>
    </location>
</feature>
<dbReference type="Proteomes" id="UP001229862">
    <property type="component" value="Plasmid pThsubDNT52_1"/>
</dbReference>